<evidence type="ECO:0000313" key="8">
    <source>
        <dbReference type="Proteomes" id="UP000264800"/>
    </source>
</evidence>
<dbReference type="Gene3D" id="3.30.2230.10">
    <property type="entry name" value="DUSP-like"/>
    <property type="match status" value="1"/>
</dbReference>
<comment type="catalytic activity">
    <reaction evidence="1">
        <text>Thiol-dependent hydrolysis of ester, thioester, amide, peptide and isopeptide bonds formed by the C-terminal Gly of ubiquitin (a 76-residue protein attached to proteins as an intracellular targeting signal).</text>
        <dbReference type="EC" id="3.4.19.12"/>
    </reaction>
</comment>
<dbReference type="InterPro" id="IPR035927">
    <property type="entry name" value="DUSP-like_sf"/>
</dbReference>
<keyword evidence="8" id="KW-1185">Reference proteome</keyword>
<proteinExistence type="predicted"/>
<evidence type="ECO:0000256" key="1">
    <source>
        <dbReference type="ARBA" id="ARBA00000707"/>
    </source>
</evidence>
<dbReference type="InterPro" id="IPR028135">
    <property type="entry name" value="Ub_USP-typ"/>
</dbReference>
<dbReference type="Ensembl" id="ENSKMAT00000011659.1">
    <property type="protein sequence ID" value="ENSKMAP00000011481.1"/>
    <property type="gene ID" value="ENSKMAG00000008623.1"/>
</dbReference>
<dbReference type="PROSITE" id="PS51283">
    <property type="entry name" value="DUSP"/>
    <property type="match status" value="1"/>
</dbReference>
<dbReference type="AlphaFoldDB" id="A0A3Q3A5A8"/>
<dbReference type="Proteomes" id="UP000264800">
    <property type="component" value="Unplaced"/>
</dbReference>
<reference evidence="7" key="2">
    <citation type="submission" date="2025-09" db="UniProtKB">
        <authorList>
            <consortium name="Ensembl"/>
        </authorList>
    </citation>
    <scope>IDENTIFICATION</scope>
</reference>
<dbReference type="Pfam" id="PF14836">
    <property type="entry name" value="Ubiquitin_3"/>
    <property type="match status" value="1"/>
</dbReference>
<dbReference type="SMART" id="SM00695">
    <property type="entry name" value="DUSP"/>
    <property type="match status" value="1"/>
</dbReference>
<organism evidence="7 8">
    <name type="scientific">Kryptolebias marmoratus</name>
    <name type="common">Mangrove killifish</name>
    <name type="synonym">Rivulus marmoratus</name>
    <dbReference type="NCBI Taxonomy" id="37003"/>
    <lineage>
        <taxon>Eukaryota</taxon>
        <taxon>Metazoa</taxon>
        <taxon>Chordata</taxon>
        <taxon>Craniata</taxon>
        <taxon>Vertebrata</taxon>
        <taxon>Euteleostomi</taxon>
        <taxon>Actinopterygii</taxon>
        <taxon>Neopterygii</taxon>
        <taxon>Teleostei</taxon>
        <taxon>Neoteleostei</taxon>
        <taxon>Acanthomorphata</taxon>
        <taxon>Ovalentaria</taxon>
        <taxon>Atherinomorphae</taxon>
        <taxon>Cyprinodontiformes</taxon>
        <taxon>Rivulidae</taxon>
        <taxon>Kryptolebias</taxon>
    </lineage>
</organism>
<keyword evidence="4" id="KW-0833">Ubl conjugation pathway</keyword>
<sequence length="226" mass="25904">MTANSRCSVAEPPGLETQRREIESLLRESELQAGDSWYVVERRWFEQWKEFVESGDQNSSSFPGLIDNTDLFEDLDSFHLKERLAENEDFVLVPAEAWHKLLVWYGMVDGQPALERKVVDLPSTLKVEVYPVEIFLCLHSNMENVTTAQFSRTDSIREFHPGAIRLCRCTFSVPPGSECRLWMKSSDSSCERLRNVHMSVLDACLSSGMVRTNSSHTHTHTHTHTQ</sequence>
<dbReference type="OMA" id="CKNGHIN"/>
<keyword evidence="5" id="KW-0788">Thiol protease</keyword>
<keyword evidence="3" id="KW-0645">Protease</keyword>
<dbReference type="GO" id="GO:0004843">
    <property type="term" value="F:cysteine-type deubiquitinase activity"/>
    <property type="evidence" value="ECO:0007669"/>
    <property type="project" value="UniProtKB-EC"/>
</dbReference>
<dbReference type="GO" id="GO:0006508">
    <property type="term" value="P:proteolysis"/>
    <property type="evidence" value="ECO:0007669"/>
    <property type="project" value="UniProtKB-KW"/>
</dbReference>
<dbReference type="Gene3D" id="3.10.20.90">
    <property type="entry name" value="Phosphatidylinositol 3-kinase Catalytic Subunit, Chain A, domain 1"/>
    <property type="match status" value="1"/>
</dbReference>
<evidence type="ECO:0000259" key="6">
    <source>
        <dbReference type="PROSITE" id="PS51283"/>
    </source>
</evidence>
<evidence type="ECO:0000256" key="3">
    <source>
        <dbReference type="ARBA" id="ARBA00022670"/>
    </source>
</evidence>
<evidence type="ECO:0000256" key="2">
    <source>
        <dbReference type="ARBA" id="ARBA00012759"/>
    </source>
</evidence>
<dbReference type="EC" id="3.4.19.12" evidence="2"/>
<accession>A0A3Q3A5A8</accession>
<dbReference type="SUPFAM" id="SSF143791">
    <property type="entry name" value="DUSP-like"/>
    <property type="match status" value="1"/>
</dbReference>
<feature type="domain" description="DUSP" evidence="6">
    <location>
        <begin position="13"/>
        <end position="119"/>
    </location>
</feature>
<keyword evidence="5" id="KW-0378">Hydrolase</keyword>
<reference evidence="7" key="1">
    <citation type="submission" date="2025-08" db="UniProtKB">
        <authorList>
            <consortium name="Ensembl"/>
        </authorList>
    </citation>
    <scope>IDENTIFICATION</scope>
</reference>
<dbReference type="InterPro" id="IPR006615">
    <property type="entry name" value="Pept_C19_DUSP"/>
</dbReference>
<dbReference type="GeneTree" id="ENSGT00940000160485"/>
<dbReference type="STRING" id="37003.ENSKMAP00000011481"/>
<evidence type="ECO:0000256" key="4">
    <source>
        <dbReference type="ARBA" id="ARBA00022786"/>
    </source>
</evidence>
<evidence type="ECO:0000256" key="5">
    <source>
        <dbReference type="ARBA" id="ARBA00022807"/>
    </source>
</evidence>
<dbReference type="Pfam" id="PF06337">
    <property type="entry name" value="DUSP"/>
    <property type="match status" value="1"/>
</dbReference>
<evidence type="ECO:0000313" key="7">
    <source>
        <dbReference type="Ensembl" id="ENSKMAP00000011481.1"/>
    </source>
</evidence>
<name>A0A3Q3A5A8_KRYMA</name>
<protein>
    <recommendedName>
        <fullName evidence="2">ubiquitinyl hydrolase 1</fullName>
        <ecNumber evidence="2">3.4.19.12</ecNumber>
    </recommendedName>
</protein>